<accession>A0A8J8SJ39</accession>
<dbReference type="Proteomes" id="UP000683246">
    <property type="component" value="Chromosome"/>
</dbReference>
<organism evidence="2 3">
    <name type="scientific">Vallitalea pronyensis</name>
    <dbReference type="NCBI Taxonomy" id="1348613"/>
    <lineage>
        <taxon>Bacteria</taxon>
        <taxon>Bacillati</taxon>
        <taxon>Bacillota</taxon>
        <taxon>Clostridia</taxon>
        <taxon>Lachnospirales</taxon>
        <taxon>Vallitaleaceae</taxon>
        <taxon>Vallitalea</taxon>
    </lineage>
</organism>
<evidence type="ECO:0000313" key="3">
    <source>
        <dbReference type="Proteomes" id="UP000683246"/>
    </source>
</evidence>
<evidence type="ECO:0000256" key="1">
    <source>
        <dbReference type="SAM" id="Phobius"/>
    </source>
</evidence>
<dbReference type="EMBL" id="CP058649">
    <property type="protein sequence ID" value="QUI25092.1"/>
    <property type="molecule type" value="Genomic_DNA"/>
</dbReference>
<dbReference type="AlphaFoldDB" id="A0A8J8SJ39"/>
<dbReference type="RefSeq" id="WP_212695791.1">
    <property type="nucleotide sequence ID" value="NZ_CP058649.1"/>
</dbReference>
<evidence type="ECO:0000313" key="2">
    <source>
        <dbReference type="EMBL" id="QUI25092.1"/>
    </source>
</evidence>
<dbReference type="InterPro" id="IPR027417">
    <property type="entry name" value="P-loop_NTPase"/>
</dbReference>
<keyword evidence="1" id="KW-0472">Membrane</keyword>
<reference evidence="2" key="1">
    <citation type="submission" date="2020-07" db="EMBL/GenBank/DDBJ databases">
        <title>Vallitalea pronyensis genome.</title>
        <authorList>
            <person name="Postec A."/>
        </authorList>
    </citation>
    <scope>NUCLEOTIDE SEQUENCE</scope>
    <source>
        <strain evidence="2">FatNI3</strain>
    </source>
</reference>
<keyword evidence="1" id="KW-0812">Transmembrane</keyword>
<name>A0A8J8SJ39_9FIRM</name>
<proteinExistence type="predicted"/>
<feature type="transmembrane region" description="Helical" evidence="1">
    <location>
        <begin position="405"/>
        <end position="426"/>
    </location>
</feature>
<dbReference type="SUPFAM" id="SSF52540">
    <property type="entry name" value="P-loop containing nucleoside triphosphate hydrolases"/>
    <property type="match status" value="1"/>
</dbReference>
<dbReference type="KEGG" id="vpy:HZI73_23575"/>
<keyword evidence="3" id="KW-1185">Reference proteome</keyword>
<protein>
    <submittedName>
        <fullName evidence="2">Uncharacterized protein</fullName>
    </submittedName>
</protein>
<gene>
    <name evidence="2" type="ORF">HZI73_23575</name>
</gene>
<sequence>MVAVISGPKYLEDIDKAMGTLRQEIIYKKVDRDIDILEEQEMLKSMDVHLIILDMASVEDHRKVPAFIRKLDAVKDNLRFMIIAPYSLSGHDTMNDLISMGIYDIIGQDDYAGSHILSALIELYESPSTYAKAIKWDKEVAGKRQQEKDFINTGEGRFGKKTTDVITVEKDKIVGTVVIAVAGVMSRIGTTHTALSIGKFLLRKKHGVAIVEMDHSDAFTAIEKAYNNVERKKRLFSLAGMDFYPFDPTTSVSDLILGDYSYVILDMGPYATCDIPEFRRAQERIIVCGVKDWELIALDALLKAEDKNSSHKYLFNFCDHETFKFVNKSMEHLSCYQGAYNPQPFEENDHASEVYEVLLSHVLPQIKEEKKSFFSYIRKKKLIKQHKPILLKKAALNAGSEKTDFLNFLMIILIISVVVIVFVYLVTHTTLFTGIKAYFRSIVN</sequence>
<keyword evidence="1" id="KW-1133">Transmembrane helix</keyword>